<dbReference type="RefSeq" id="XP_038051005.1">
    <property type="nucleotide sequence ID" value="XM_038195077.1"/>
</dbReference>
<feature type="region of interest" description="Disordered" evidence="12">
    <location>
        <begin position="275"/>
        <end position="313"/>
    </location>
</feature>
<feature type="compositionally biased region" description="Basic and acidic residues" evidence="12">
    <location>
        <begin position="29"/>
        <end position="42"/>
    </location>
</feature>
<protein>
    <recommendedName>
        <fullName evidence="13">C2H2-type domain-containing protein</fullName>
    </recommendedName>
</protein>
<evidence type="ECO:0000256" key="4">
    <source>
        <dbReference type="ARBA" id="ARBA00022737"/>
    </source>
</evidence>
<dbReference type="InterPro" id="IPR013087">
    <property type="entry name" value="Znf_C2H2_type"/>
</dbReference>
<dbReference type="PANTHER" id="PTHR24394:SF48">
    <property type="entry name" value="ZINC FINGER PROTEIN 771"/>
    <property type="match status" value="1"/>
</dbReference>
<accession>A0A913ZIX8</accession>
<dbReference type="SMART" id="SM00355">
    <property type="entry name" value="ZnF_C2H2"/>
    <property type="match status" value="5"/>
</dbReference>
<keyword evidence="4" id="KW-0677">Repeat</keyword>
<dbReference type="OMA" id="FHINGHR"/>
<dbReference type="GO" id="GO:0000981">
    <property type="term" value="F:DNA-binding transcription factor activity, RNA polymerase II-specific"/>
    <property type="evidence" value="ECO:0007669"/>
    <property type="project" value="TreeGrafter"/>
</dbReference>
<keyword evidence="15" id="KW-1185">Reference proteome</keyword>
<evidence type="ECO:0000313" key="15">
    <source>
        <dbReference type="Proteomes" id="UP000887568"/>
    </source>
</evidence>
<sequence length="433" mass="47678">MEEESVKKTQGMEEAEMTKPTNKRRKRGSVQDEARKETKGDDVTNSDTGDNPPAKKKKVWPAKYNKGPFICAYCSKKFRGLLDLTRHERTHTNEKPLLCPECGMGFAGDSSLRVHLMIHRDDRPFACPTCKAAFRSKPALREHMVVHTDLRPHVCKICGTGLRQRSSLKKHMRIHTGERPHKCEICDRAFSKLETCRLHQQRHADPNSRVNRIPKEPRRNRNRVRGGRKFLPQRVRWEITRDLCRQVDNSQTPAAPLTNLPTNMVSVTTPLNISPLTEGTSMTSGSNTNHVTSNTPASTGSTVPTGDTRNGSLTPSVVQAAAKSTNGTNVALNGPTLSNVPTAPIQGTQVYVAPPFTTHATSSLPGSIITSDNVTPVDFHKTGGRMPIQTLTSDSPVLVNARQVVTFQFTPFMVIKTPFGDLGSNTASSETAS</sequence>
<keyword evidence="10" id="KW-0539">Nucleus</keyword>
<dbReference type="Gene3D" id="3.30.160.60">
    <property type="entry name" value="Classic Zinc Finger"/>
    <property type="match status" value="5"/>
</dbReference>
<keyword evidence="7" id="KW-0805">Transcription regulation</keyword>
<organism evidence="14 15">
    <name type="scientific">Patiria miniata</name>
    <name type="common">Bat star</name>
    <name type="synonym">Asterina miniata</name>
    <dbReference type="NCBI Taxonomy" id="46514"/>
    <lineage>
        <taxon>Eukaryota</taxon>
        <taxon>Metazoa</taxon>
        <taxon>Echinodermata</taxon>
        <taxon>Eleutherozoa</taxon>
        <taxon>Asterozoa</taxon>
        <taxon>Asteroidea</taxon>
        <taxon>Valvatacea</taxon>
        <taxon>Valvatida</taxon>
        <taxon>Asterinidae</taxon>
        <taxon>Patiria</taxon>
    </lineage>
</organism>
<evidence type="ECO:0000256" key="12">
    <source>
        <dbReference type="SAM" id="MobiDB-lite"/>
    </source>
</evidence>
<dbReference type="Pfam" id="PF00096">
    <property type="entry name" value="zf-C2H2"/>
    <property type="match status" value="3"/>
</dbReference>
<evidence type="ECO:0000256" key="7">
    <source>
        <dbReference type="ARBA" id="ARBA00023015"/>
    </source>
</evidence>
<dbReference type="OrthoDB" id="8922241at2759"/>
<dbReference type="PROSITE" id="PS50157">
    <property type="entry name" value="ZINC_FINGER_C2H2_2"/>
    <property type="match status" value="5"/>
</dbReference>
<evidence type="ECO:0000313" key="14">
    <source>
        <dbReference type="EnsemblMetazoa" id="XP_038051005.1"/>
    </source>
</evidence>
<dbReference type="AlphaFoldDB" id="A0A913ZIX8"/>
<evidence type="ECO:0000256" key="5">
    <source>
        <dbReference type="ARBA" id="ARBA00022771"/>
    </source>
</evidence>
<keyword evidence="6" id="KW-0862">Zinc</keyword>
<comment type="similarity">
    <text evidence="2">Belongs to the krueppel C2H2-type zinc-finger protein family.</text>
</comment>
<dbReference type="EnsemblMetazoa" id="XM_038195077.1">
    <property type="protein sequence ID" value="XP_038051005.1"/>
    <property type="gene ID" value="LOC119724151"/>
</dbReference>
<evidence type="ECO:0000256" key="1">
    <source>
        <dbReference type="ARBA" id="ARBA00004123"/>
    </source>
</evidence>
<evidence type="ECO:0000256" key="2">
    <source>
        <dbReference type="ARBA" id="ARBA00006991"/>
    </source>
</evidence>
<dbReference type="GO" id="GO:0005634">
    <property type="term" value="C:nucleus"/>
    <property type="evidence" value="ECO:0007669"/>
    <property type="project" value="UniProtKB-SubCell"/>
</dbReference>
<name>A0A913ZIX8_PATMI</name>
<dbReference type="FunFam" id="3.30.160.60:FF:002343">
    <property type="entry name" value="Zinc finger protein 33A"/>
    <property type="match status" value="1"/>
</dbReference>
<comment type="subcellular location">
    <subcellularLocation>
        <location evidence="1">Nucleus</location>
    </subcellularLocation>
</comment>
<feature type="domain" description="C2H2-type" evidence="13">
    <location>
        <begin position="181"/>
        <end position="208"/>
    </location>
</feature>
<dbReference type="FunFam" id="3.30.160.60:FF:000446">
    <property type="entry name" value="Zinc finger protein"/>
    <property type="match status" value="1"/>
</dbReference>
<keyword evidence="3" id="KW-0479">Metal-binding</keyword>
<feature type="domain" description="C2H2-type" evidence="13">
    <location>
        <begin position="125"/>
        <end position="152"/>
    </location>
</feature>
<feature type="domain" description="C2H2-type" evidence="13">
    <location>
        <begin position="153"/>
        <end position="180"/>
    </location>
</feature>
<evidence type="ECO:0000256" key="11">
    <source>
        <dbReference type="PROSITE-ProRule" id="PRU00042"/>
    </source>
</evidence>
<dbReference type="Proteomes" id="UP000887568">
    <property type="component" value="Unplaced"/>
</dbReference>
<dbReference type="PANTHER" id="PTHR24394">
    <property type="entry name" value="ZINC FINGER PROTEIN"/>
    <property type="match status" value="1"/>
</dbReference>
<dbReference type="GO" id="GO:0003690">
    <property type="term" value="F:double-stranded DNA binding"/>
    <property type="evidence" value="ECO:0007669"/>
    <property type="project" value="UniProtKB-ARBA"/>
</dbReference>
<evidence type="ECO:0000256" key="6">
    <source>
        <dbReference type="ARBA" id="ARBA00022833"/>
    </source>
</evidence>
<dbReference type="InterPro" id="IPR036236">
    <property type="entry name" value="Znf_C2H2_sf"/>
</dbReference>
<evidence type="ECO:0000256" key="9">
    <source>
        <dbReference type="ARBA" id="ARBA00023163"/>
    </source>
</evidence>
<feature type="domain" description="C2H2-type" evidence="13">
    <location>
        <begin position="69"/>
        <end position="96"/>
    </location>
</feature>
<dbReference type="SUPFAM" id="SSF57667">
    <property type="entry name" value="beta-beta-alpha zinc fingers"/>
    <property type="match status" value="3"/>
</dbReference>
<dbReference type="FunFam" id="3.30.160.60:FF:000322">
    <property type="entry name" value="GDNF-inducible zinc finger protein 1"/>
    <property type="match status" value="1"/>
</dbReference>
<dbReference type="FunFam" id="3.30.160.60:FF:001370">
    <property type="entry name" value="Zinc finger protein"/>
    <property type="match status" value="1"/>
</dbReference>
<dbReference type="PROSITE" id="PS00028">
    <property type="entry name" value="ZINC_FINGER_C2H2_1"/>
    <property type="match status" value="5"/>
</dbReference>
<dbReference type="GeneID" id="119724151"/>
<feature type="compositionally biased region" description="Basic and acidic residues" evidence="12">
    <location>
        <begin position="1"/>
        <end position="11"/>
    </location>
</feature>
<evidence type="ECO:0000256" key="3">
    <source>
        <dbReference type="ARBA" id="ARBA00022723"/>
    </source>
</evidence>
<keyword evidence="9" id="KW-0804">Transcription</keyword>
<proteinExistence type="inferred from homology"/>
<keyword evidence="8" id="KW-0238">DNA-binding</keyword>
<evidence type="ECO:0000256" key="10">
    <source>
        <dbReference type="ARBA" id="ARBA00023242"/>
    </source>
</evidence>
<evidence type="ECO:0000259" key="13">
    <source>
        <dbReference type="PROSITE" id="PS50157"/>
    </source>
</evidence>
<reference evidence="14" key="1">
    <citation type="submission" date="2022-11" db="UniProtKB">
        <authorList>
            <consortium name="EnsemblMetazoa"/>
        </authorList>
    </citation>
    <scope>IDENTIFICATION</scope>
</reference>
<dbReference type="GO" id="GO:0008270">
    <property type="term" value="F:zinc ion binding"/>
    <property type="evidence" value="ECO:0007669"/>
    <property type="project" value="UniProtKB-KW"/>
</dbReference>
<feature type="region of interest" description="Disordered" evidence="12">
    <location>
        <begin position="1"/>
        <end position="59"/>
    </location>
</feature>
<keyword evidence="5 11" id="KW-0863">Zinc-finger</keyword>
<evidence type="ECO:0000256" key="8">
    <source>
        <dbReference type="ARBA" id="ARBA00023125"/>
    </source>
</evidence>
<feature type="domain" description="C2H2-type" evidence="13">
    <location>
        <begin position="97"/>
        <end position="124"/>
    </location>
</feature>